<dbReference type="RefSeq" id="WP_307904424.1">
    <property type="nucleotide sequence ID" value="NZ_AP027059.1"/>
</dbReference>
<dbReference type="Pfam" id="PF00497">
    <property type="entry name" value="SBP_bac_3"/>
    <property type="match status" value="1"/>
</dbReference>
<dbReference type="PANTHER" id="PTHR35936">
    <property type="entry name" value="MEMBRANE-BOUND LYTIC MUREIN TRANSGLYCOSYLASE F"/>
    <property type="match status" value="1"/>
</dbReference>
<reference evidence="4 5" key="1">
    <citation type="submission" date="2022-11" db="EMBL/GenBank/DDBJ databases">
        <title>Haliovirga abyssi gen. nov., sp. nov., a mesophilic fermentative bacterium isolated from the Iheya North hydrothermal field and the proposal of Haliovirgaceae fam. nov.</title>
        <authorList>
            <person name="Miyazaki U."/>
            <person name="Tame A."/>
            <person name="Miyazaki J."/>
            <person name="Takai K."/>
            <person name="Sawayama S."/>
            <person name="Kitajima M."/>
            <person name="Okamoto A."/>
            <person name="Nakagawa S."/>
        </authorList>
    </citation>
    <scope>NUCLEOTIDE SEQUENCE [LARGE SCALE GENOMIC DNA]</scope>
    <source>
        <strain evidence="4 5">IC12</strain>
    </source>
</reference>
<feature type="signal peptide" evidence="2">
    <location>
        <begin position="1"/>
        <end position="21"/>
    </location>
</feature>
<keyword evidence="1 2" id="KW-0732">Signal</keyword>
<name>A0AAU9D0I6_9FUSO</name>
<proteinExistence type="predicted"/>
<evidence type="ECO:0000256" key="2">
    <source>
        <dbReference type="SAM" id="SignalP"/>
    </source>
</evidence>
<dbReference type="Proteomes" id="UP001321582">
    <property type="component" value="Chromosome"/>
</dbReference>
<accession>A0AAU9D0I6</accession>
<dbReference type="SUPFAM" id="SSF53850">
    <property type="entry name" value="Periplasmic binding protein-like II"/>
    <property type="match status" value="1"/>
</dbReference>
<evidence type="ECO:0000256" key="1">
    <source>
        <dbReference type="ARBA" id="ARBA00022729"/>
    </source>
</evidence>
<dbReference type="InterPro" id="IPR001638">
    <property type="entry name" value="Solute-binding_3/MltF_N"/>
</dbReference>
<feature type="chain" id="PRO_5043908327" description="Solute-binding protein family 3/N-terminal domain-containing protein" evidence="2">
    <location>
        <begin position="22"/>
        <end position="262"/>
    </location>
</feature>
<evidence type="ECO:0000313" key="5">
    <source>
        <dbReference type="Proteomes" id="UP001321582"/>
    </source>
</evidence>
<protein>
    <recommendedName>
        <fullName evidence="3">Solute-binding protein family 3/N-terminal domain-containing protein</fullName>
    </recommendedName>
</protein>
<organism evidence="4 5">
    <name type="scientific">Haliovirga abyssi</name>
    <dbReference type="NCBI Taxonomy" id="2996794"/>
    <lineage>
        <taxon>Bacteria</taxon>
        <taxon>Fusobacteriati</taxon>
        <taxon>Fusobacteriota</taxon>
        <taxon>Fusobacteriia</taxon>
        <taxon>Fusobacteriales</taxon>
        <taxon>Haliovirgaceae</taxon>
        <taxon>Haliovirga</taxon>
    </lineage>
</organism>
<keyword evidence="5" id="KW-1185">Reference proteome</keyword>
<sequence length="262" mass="30882">MKKLKWGLLVCSIFSMLSLMALGGEFSGKTFKAAGDVGEWPPYEFFIRKNSKKTDKISGFTYDLLKTIAKNENFTINVRLLPWKRSKKYVETGKYQVLMDASINEERKKIYYYSEPIYTINSYYFYNIKKFPNGLDIKNKSDLKKYKVGGLLGYNYKTYGFNNTEIDTGAKNYTQLVKKLKKNRFDIFLAEYEIMKGFEYVGQKYLDSDIKFVKIQDMAPRKFYFLFPKTDLGLNLRNIFNKNIKKLEKSGELQKMLDKYLK</sequence>
<evidence type="ECO:0000259" key="3">
    <source>
        <dbReference type="SMART" id="SM00062"/>
    </source>
</evidence>
<dbReference type="SMART" id="SM00062">
    <property type="entry name" value="PBPb"/>
    <property type="match status" value="1"/>
</dbReference>
<dbReference type="PANTHER" id="PTHR35936:SF25">
    <property type="entry name" value="ABC TRANSPORTER SUBSTRATE-BINDING PROTEIN"/>
    <property type="match status" value="1"/>
</dbReference>
<dbReference type="AlphaFoldDB" id="A0AAU9D0I6"/>
<dbReference type="Gene3D" id="3.40.190.10">
    <property type="entry name" value="Periplasmic binding protein-like II"/>
    <property type="match status" value="2"/>
</dbReference>
<dbReference type="KEGG" id="haby:HLVA_00350"/>
<dbReference type="EMBL" id="AP027059">
    <property type="protein sequence ID" value="BDU49466.1"/>
    <property type="molecule type" value="Genomic_DNA"/>
</dbReference>
<gene>
    <name evidence="4" type="ORF">HLVA_00350</name>
</gene>
<evidence type="ECO:0000313" key="4">
    <source>
        <dbReference type="EMBL" id="BDU49466.1"/>
    </source>
</evidence>
<feature type="domain" description="Solute-binding protein family 3/N-terminal" evidence="3">
    <location>
        <begin position="42"/>
        <end position="262"/>
    </location>
</feature>